<comment type="caution">
    <text evidence="3">The sequence shown here is derived from an EMBL/GenBank/DDBJ whole genome shotgun (WGS) entry which is preliminary data.</text>
</comment>
<accession>A0ABT9NI53</accession>
<sequence>MDTRRFPKLRRIVIAVPSFLALALCVGLLVSCNSGSDPEPSASSSNVPDDSGLNEPTDDYTIPPRPENVPKPEEPELTAIDIDNAYELARYYLDLYPYVKATGDTTEWEKYAHPECEYCQTVVDSAVVANEAGAWSDFNLGVVEEATFLSTGGLDFRVDFLVDRDEIVYYGPEEEVRTDAGQHTVVIGLKEVDGELKVRSFDILVPEVFGVEDL</sequence>
<reference evidence="3 4" key="1">
    <citation type="submission" date="2023-07" db="EMBL/GenBank/DDBJ databases">
        <title>Sequencing the genomes of 1000 actinobacteria strains.</title>
        <authorList>
            <person name="Klenk H.-P."/>
        </authorList>
    </citation>
    <scope>NUCLEOTIDE SEQUENCE [LARGE SCALE GENOMIC DNA]</scope>
    <source>
        <strain evidence="3 4">DSM 17163</strain>
    </source>
</reference>
<dbReference type="InterPro" id="IPR046281">
    <property type="entry name" value="DUF6318"/>
</dbReference>
<dbReference type="Pfam" id="PF19843">
    <property type="entry name" value="DUF6318"/>
    <property type="match status" value="1"/>
</dbReference>
<dbReference type="RefSeq" id="WP_307683232.1">
    <property type="nucleotide sequence ID" value="NZ_JAUSQX010000001.1"/>
</dbReference>
<evidence type="ECO:0000259" key="2">
    <source>
        <dbReference type="Pfam" id="PF19843"/>
    </source>
</evidence>
<feature type="domain" description="DUF6318" evidence="2">
    <location>
        <begin position="65"/>
        <end position="182"/>
    </location>
</feature>
<proteinExistence type="predicted"/>
<name>A0ABT9NI53_9ACTO</name>
<evidence type="ECO:0000256" key="1">
    <source>
        <dbReference type="SAM" id="MobiDB-lite"/>
    </source>
</evidence>
<feature type="region of interest" description="Disordered" evidence="1">
    <location>
        <begin position="37"/>
        <end position="75"/>
    </location>
</feature>
<dbReference type="EMBL" id="JAUSQX010000001">
    <property type="protein sequence ID" value="MDP9807055.1"/>
    <property type="molecule type" value="Genomic_DNA"/>
</dbReference>
<organism evidence="3 4">
    <name type="scientific">Trueperella bonasi</name>
    <dbReference type="NCBI Taxonomy" id="312286"/>
    <lineage>
        <taxon>Bacteria</taxon>
        <taxon>Bacillati</taxon>
        <taxon>Actinomycetota</taxon>
        <taxon>Actinomycetes</taxon>
        <taxon>Actinomycetales</taxon>
        <taxon>Actinomycetaceae</taxon>
        <taxon>Trueperella</taxon>
    </lineage>
</organism>
<dbReference type="PROSITE" id="PS51257">
    <property type="entry name" value="PROKAR_LIPOPROTEIN"/>
    <property type="match status" value="1"/>
</dbReference>
<keyword evidence="4" id="KW-1185">Reference proteome</keyword>
<protein>
    <recommendedName>
        <fullName evidence="2">DUF6318 domain-containing protein</fullName>
    </recommendedName>
</protein>
<dbReference type="Proteomes" id="UP001243212">
    <property type="component" value="Unassembled WGS sequence"/>
</dbReference>
<gene>
    <name evidence="3" type="ORF">J2S70_001637</name>
</gene>
<evidence type="ECO:0000313" key="4">
    <source>
        <dbReference type="Proteomes" id="UP001243212"/>
    </source>
</evidence>
<evidence type="ECO:0000313" key="3">
    <source>
        <dbReference type="EMBL" id="MDP9807055.1"/>
    </source>
</evidence>